<proteinExistence type="predicted"/>
<dbReference type="PANTHER" id="PTHR46444:SF19">
    <property type="entry name" value="OS02G0745600 PROTEIN"/>
    <property type="match status" value="1"/>
</dbReference>
<name>A0A8S1IN95_9CHLO</name>
<organism evidence="3 4">
    <name type="scientific">Ostreobium quekettii</name>
    <dbReference type="NCBI Taxonomy" id="121088"/>
    <lineage>
        <taxon>Eukaryota</taxon>
        <taxon>Viridiplantae</taxon>
        <taxon>Chlorophyta</taxon>
        <taxon>core chlorophytes</taxon>
        <taxon>Ulvophyceae</taxon>
        <taxon>TCBD clade</taxon>
        <taxon>Bryopsidales</taxon>
        <taxon>Ostreobineae</taxon>
        <taxon>Ostreobiaceae</taxon>
        <taxon>Ostreobium</taxon>
    </lineage>
</organism>
<feature type="region of interest" description="Disordered" evidence="1">
    <location>
        <begin position="131"/>
        <end position="164"/>
    </location>
</feature>
<keyword evidence="4" id="KW-1185">Reference proteome</keyword>
<dbReference type="AlphaFoldDB" id="A0A8S1IN95"/>
<reference evidence="3" key="1">
    <citation type="submission" date="2020-12" db="EMBL/GenBank/DDBJ databases">
        <authorList>
            <person name="Iha C."/>
        </authorList>
    </citation>
    <scope>NUCLEOTIDE SEQUENCE</scope>
</reference>
<dbReference type="PANTHER" id="PTHR46444">
    <property type="entry name" value="DCD (DEVELOPMENT AND CELL DEATH) DOMAIN PROTEIN-RELATED"/>
    <property type="match status" value="1"/>
</dbReference>
<dbReference type="EMBL" id="CAJHUC010000390">
    <property type="protein sequence ID" value="CAD7695794.1"/>
    <property type="molecule type" value="Genomic_DNA"/>
</dbReference>
<protein>
    <recommendedName>
        <fullName evidence="2">DCD domain-containing protein</fullName>
    </recommendedName>
</protein>
<dbReference type="OrthoDB" id="2018037at2759"/>
<evidence type="ECO:0000313" key="3">
    <source>
        <dbReference type="EMBL" id="CAD7695794.1"/>
    </source>
</evidence>
<feature type="domain" description="DCD" evidence="2">
    <location>
        <begin position="1"/>
        <end position="125"/>
    </location>
</feature>
<evidence type="ECO:0000259" key="2">
    <source>
        <dbReference type="PROSITE" id="PS51222"/>
    </source>
</evidence>
<dbReference type="SMART" id="SM00767">
    <property type="entry name" value="DCD"/>
    <property type="match status" value="1"/>
</dbReference>
<accession>A0A8S1IN95</accession>
<feature type="region of interest" description="Disordered" evidence="1">
    <location>
        <begin position="449"/>
        <end position="491"/>
    </location>
</feature>
<comment type="caution">
    <text evidence="3">The sequence shown here is derived from an EMBL/GenBank/DDBJ whole genome shotgun (WGS) entry which is preliminary data.</text>
</comment>
<dbReference type="Proteomes" id="UP000708148">
    <property type="component" value="Unassembled WGS sequence"/>
</dbReference>
<dbReference type="InterPro" id="IPR013989">
    <property type="entry name" value="Dev_and_cell_death_domain"/>
</dbReference>
<feature type="compositionally biased region" description="Basic and acidic residues" evidence="1">
    <location>
        <begin position="216"/>
        <end position="226"/>
    </location>
</feature>
<evidence type="ECO:0000313" key="4">
    <source>
        <dbReference type="Proteomes" id="UP000708148"/>
    </source>
</evidence>
<dbReference type="Pfam" id="PF10539">
    <property type="entry name" value="Dev_Cell_Death"/>
    <property type="match status" value="1"/>
</dbReference>
<sequence length="491" mass="53665">MAGAIFGCTDDTMAECLQRHLFALPAANKQLAAAILPQMPLFLFNYSRRELLGVFESVTSGDTFVPEAFQGRFPCQVRVRRLINYPALSEKQFKAAIRGNYYSGHKFNYKLTQQQVDMLLATFKSTFEGDGQYPSLPTAPADSAPQPSPLGSKKRQRVEEVQSNKRIVKLTGSVTRVVVATGPQPRRIVRKKAKEQPKKASQPQKAQPAKGAQAPKKVEVAKKRDSTSGPGSGSKASTGPMKNGSAHDLGCLEYFSRKKFARKVNPAAKPGSDKRTTVVLGPVPKACGVKDVVATLDVNHKGKYNFVCVRKIQGEDARYCFLNLSDHREVAGLAARCKEMKWSSTPDGDGNKKRGVEVTFWDLQGMPLLAKVFQSSGYWESRRTLPAECSQLYDGRPLFFYGHGAAYADRLLSYATPALSPVQNSCTPNEVDTLGTDLDSIKEASSAACNGSKPIMGSKQPEAARTTNDPNALVDNNRKRSRRKAGQANHG</sequence>
<feature type="region of interest" description="Disordered" evidence="1">
    <location>
        <begin position="178"/>
        <end position="244"/>
    </location>
</feature>
<dbReference type="PROSITE" id="PS51222">
    <property type="entry name" value="DCD"/>
    <property type="match status" value="1"/>
</dbReference>
<gene>
    <name evidence="3" type="ORF">OSTQU699_LOCUS1155</name>
</gene>
<feature type="compositionally biased region" description="Low complexity" evidence="1">
    <location>
        <begin position="199"/>
        <end position="215"/>
    </location>
</feature>
<evidence type="ECO:0000256" key="1">
    <source>
        <dbReference type="SAM" id="MobiDB-lite"/>
    </source>
</evidence>